<accession>A0ABQ8RYQ5</accession>
<comment type="caution">
    <text evidence="2">The sequence shown here is derived from an EMBL/GenBank/DDBJ whole genome shotgun (WGS) entry which is preliminary data.</text>
</comment>
<proteinExistence type="predicted"/>
<feature type="compositionally biased region" description="Basic and acidic residues" evidence="1">
    <location>
        <begin position="54"/>
        <end position="63"/>
    </location>
</feature>
<dbReference type="EMBL" id="JAJSOF020000039">
    <property type="protein sequence ID" value="KAJ4426881.1"/>
    <property type="molecule type" value="Genomic_DNA"/>
</dbReference>
<reference evidence="2 3" key="1">
    <citation type="journal article" date="2022" name="Allergy">
        <title>Genome assembly and annotation of Periplaneta americana reveal a comprehensive cockroach allergen profile.</title>
        <authorList>
            <person name="Wang L."/>
            <person name="Xiong Q."/>
            <person name="Saelim N."/>
            <person name="Wang L."/>
            <person name="Nong W."/>
            <person name="Wan A.T."/>
            <person name="Shi M."/>
            <person name="Liu X."/>
            <person name="Cao Q."/>
            <person name="Hui J.H.L."/>
            <person name="Sookrung N."/>
            <person name="Leung T.F."/>
            <person name="Tungtrongchitr A."/>
            <person name="Tsui S.K.W."/>
        </authorList>
    </citation>
    <scope>NUCLEOTIDE SEQUENCE [LARGE SCALE GENOMIC DNA]</scope>
    <source>
        <strain evidence="2">PWHHKU_190912</strain>
    </source>
</reference>
<feature type="compositionally biased region" description="Basic and acidic residues" evidence="1">
    <location>
        <begin position="370"/>
        <end position="385"/>
    </location>
</feature>
<feature type="region of interest" description="Disordered" evidence="1">
    <location>
        <begin position="368"/>
        <end position="411"/>
    </location>
</feature>
<feature type="region of interest" description="Disordered" evidence="1">
    <location>
        <begin position="49"/>
        <end position="68"/>
    </location>
</feature>
<gene>
    <name evidence="2" type="ORF">ANN_26680</name>
</gene>
<dbReference type="Proteomes" id="UP001148838">
    <property type="component" value="Unassembled WGS sequence"/>
</dbReference>
<sequence>MEVDVYEQKETCDHVGSSRVVEGNKAECKMSIGPNVLTSSQGNITSVVTTDRQVSGDHSRPDKSVQQPEEMKLTQATLGQEISPTITSQKELYSYKDSGPYLVILRAQEGLISNIHPLKLGKILFDYNIPNIHVVKPAGKAKFEIHFKTYLDANRFLSSDFDNKYNCNTFIPTYHIHVKGILKNVAVEVTEEEIRQHSMCSENYSIKSVIRFNKKCQNESGEIEWRPSTTVMVTFRAQRLPKEIKLFYMVYSVHKYNSTVLQCRQCWKYGHTKKFCRNDVKCLKCAGSHQIQNCTEETATCGNCTLAHKANSADCPKYKIELAIIKKIDELKISRYDAIAIHQGKKTFTEIVAQQTLVKDSIGEAFPRLSPEREYTKEQPQDVHRPSQRSTTTQKWGGHPQKRRYEAQQSTPLKVKITQDKPNLSPEFKKKYVANLIPNQRNPIVVPARYGESEAQQTNNHQNRTLEIPVFKMIEDSVLKKTPASLEVIMTTCAETEKPQIKEIIQNLTAPFNL</sequence>
<name>A0ABQ8RYQ5_PERAM</name>
<evidence type="ECO:0000256" key="1">
    <source>
        <dbReference type="SAM" id="MobiDB-lite"/>
    </source>
</evidence>
<evidence type="ECO:0000313" key="3">
    <source>
        <dbReference type="Proteomes" id="UP001148838"/>
    </source>
</evidence>
<evidence type="ECO:0008006" key="4">
    <source>
        <dbReference type="Google" id="ProtNLM"/>
    </source>
</evidence>
<protein>
    <recommendedName>
        <fullName evidence="4">Nucleic-acid-binding protein from transposon X-element</fullName>
    </recommendedName>
</protein>
<organism evidence="2 3">
    <name type="scientific">Periplaneta americana</name>
    <name type="common">American cockroach</name>
    <name type="synonym">Blatta americana</name>
    <dbReference type="NCBI Taxonomy" id="6978"/>
    <lineage>
        <taxon>Eukaryota</taxon>
        <taxon>Metazoa</taxon>
        <taxon>Ecdysozoa</taxon>
        <taxon>Arthropoda</taxon>
        <taxon>Hexapoda</taxon>
        <taxon>Insecta</taxon>
        <taxon>Pterygota</taxon>
        <taxon>Neoptera</taxon>
        <taxon>Polyneoptera</taxon>
        <taxon>Dictyoptera</taxon>
        <taxon>Blattodea</taxon>
        <taxon>Blattoidea</taxon>
        <taxon>Blattidae</taxon>
        <taxon>Blattinae</taxon>
        <taxon>Periplaneta</taxon>
    </lineage>
</organism>
<keyword evidence="3" id="KW-1185">Reference proteome</keyword>
<evidence type="ECO:0000313" key="2">
    <source>
        <dbReference type="EMBL" id="KAJ4426881.1"/>
    </source>
</evidence>